<dbReference type="InterPro" id="IPR010621">
    <property type="entry name" value="DUF1214"/>
</dbReference>
<reference evidence="4 5" key="1">
    <citation type="submission" date="2017-12" db="EMBL/GenBank/DDBJ databases">
        <authorList>
            <person name="Hurst M.R.H."/>
        </authorList>
    </citation>
    <scope>NUCLEOTIDE SEQUENCE [LARGE SCALE GENOMIC DNA]</scope>
    <source>
        <strain evidence="4 5">SY-3-19</strain>
    </source>
</reference>
<dbReference type="PANTHER" id="PTHR36509:SF2">
    <property type="entry name" value="BLL3101 PROTEIN"/>
    <property type="match status" value="1"/>
</dbReference>
<dbReference type="PANTHER" id="PTHR36509">
    <property type="entry name" value="BLL3101 PROTEIN"/>
    <property type="match status" value="1"/>
</dbReference>
<dbReference type="InterPro" id="IPR037049">
    <property type="entry name" value="DUF1214_C_sf"/>
</dbReference>
<protein>
    <recommendedName>
        <fullName evidence="3">DUF1214 domain-containing protein</fullName>
    </recommendedName>
</protein>
<feature type="domain" description="DUF1214" evidence="3">
    <location>
        <begin position="175"/>
        <end position="273"/>
    </location>
</feature>
<sequence>MRFSAAHPVRGQKRGTRTFARARRWRRRPFSTPISSTTRKRGPGSTDRARRKLSLKARVSSGADHNQSHAKRWRRVFRDCRRRHGRNHRPGDRSMSKIFRFLLLAGFAAVAGLIVGAVSGLWSFGAFGGDGWDGQAYKFNAKGWSGDLAIGSRDAGPYTRARIAKRGLLALSRDETIYFFRDRDDAGDRLVETCRYRLTGGAMPARWWSVTLYAEDDFLALNDDNAHSVSPEKISDGADWQAVIQPSRPENGAWISSKEAGPFNLTLRLYNPSDAALERPEDIPFPDLTKIYCQESQS</sequence>
<proteinExistence type="predicted"/>
<feature type="transmembrane region" description="Helical" evidence="2">
    <location>
        <begin position="98"/>
        <end position="122"/>
    </location>
</feature>
<evidence type="ECO:0000313" key="4">
    <source>
        <dbReference type="EMBL" id="PQA86385.1"/>
    </source>
</evidence>
<organism evidence="4 5">
    <name type="scientific">Hyphococcus luteus</name>
    <dbReference type="NCBI Taxonomy" id="2058213"/>
    <lineage>
        <taxon>Bacteria</taxon>
        <taxon>Pseudomonadati</taxon>
        <taxon>Pseudomonadota</taxon>
        <taxon>Alphaproteobacteria</taxon>
        <taxon>Parvularculales</taxon>
        <taxon>Parvularculaceae</taxon>
        <taxon>Hyphococcus</taxon>
    </lineage>
</organism>
<dbReference type="OrthoDB" id="9777345at2"/>
<dbReference type="Proteomes" id="UP000239504">
    <property type="component" value="Unassembled WGS sequence"/>
</dbReference>
<dbReference type="AlphaFoldDB" id="A0A2S7K1K0"/>
<accession>A0A2S7K1K0</accession>
<evidence type="ECO:0000259" key="3">
    <source>
        <dbReference type="Pfam" id="PF06742"/>
    </source>
</evidence>
<keyword evidence="5" id="KW-1185">Reference proteome</keyword>
<dbReference type="Gene3D" id="2.60.120.600">
    <property type="entry name" value="Domain of unknown function DUF1214, C-terminal domain"/>
    <property type="match status" value="1"/>
</dbReference>
<keyword evidence="2" id="KW-1133">Transmembrane helix</keyword>
<evidence type="ECO:0000256" key="1">
    <source>
        <dbReference type="SAM" id="MobiDB-lite"/>
    </source>
</evidence>
<keyword evidence="2" id="KW-0472">Membrane</keyword>
<evidence type="ECO:0000313" key="5">
    <source>
        <dbReference type="Proteomes" id="UP000239504"/>
    </source>
</evidence>
<keyword evidence="2" id="KW-0812">Transmembrane</keyword>
<feature type="region of interest" description="Disordered" evidence="1">
    <location>
        <begin position="1"/>
        <end position="51"/>
    </location>
</feature>
<feature type="compositionally biased region" description="Basic residues" evidence="1">
    <location>
        <begin position="10"/>
        <end position="29"/>
    </location>
</feature>
<dbReference type="SUPFAM" id="SSF160935">
    <property type="entry name" value="VPA0735-like"/>
    <property type="match status" value="1"/>
</dbReference>
<gene>
    <name evidence="4" type="ORF">CW354_18820</name>
</gene>
<dbReference type="Pfam" id="PF06742">
    <property type="entry name" value="DUF1214"/>
    <property type="match status" value="1"/>
</dbReference>
<name>A0A2S7K1K0_9PROT</name>
<evidence type="ECO:0000256" key="2">
    <source>
        <dbReference type="SAM" id="Phobius"/>
    </source>
</evidence>
<comment type="caution">
    <text evidence="4">The sequence shown here is derived from an EMBL/GenBank/DDBJ whole genome shotgun (WGS) entry which is preliminary data.</text>
</comment>
<dbReference type="EMBL" id="PJCH01000015">
    <property type="protein sequence ID" value="PQA86385.1"/>
    <property type="molecule type" value="Genomic_DNA"/>
</dbReference>